<dbReference type="EMBL" id="MK072517">
    <property type="protein sequence ID" value="AYV86853.1"/>
    <property type="molecule type" value="Genomic_DNA"/>
</dbReference>
<evidence type="ECO:0000313" key="1">
    <source>
        <dbReference type="EMBL" id="AYV86853.1"/>
    </source>
</evidence>
<accession>A0A3G5AKL6</accession>
<organism evidence="1">
    <name type="scientific">Sylvanvirus sp</name>
    <dbReference type="NCBI Taxonomy" id="2487774"/>
    <lineage>
        <taxon>Viruses</taxon>
    </lineage>
</organism>
<gene>
    <name evidence="1" type="ORF">Sylvanvirus11_16</name>
</gene>
<proteinExistence type="predicted"/>
<reference evidence="1" key="1">
    <citation type="submission" date="2018-10" db="EMBL/GenBank/DDBJ databases">
        <title>Hidden diversity of soil giant viruses.</title>
        <authorList>
            <person name="Schulz F."/>
            <person name="Alteio L."/>
            <person name="Goudeau D."/>
            <person name="Ryan E.M."/>
            <person name="Malmstrom R.R."/>
            <person name="Blanchard J."/>
            <person name="Woyke T."/>
        </authorList>
    </citation>
    <scope>NUCLEOTIDE SEQUENCE</scope>
    <source>
        <strain evidence="1">SYV1</strain>
    </source>
</reference>
<name>A0A3G5AKL6_9VIRU</name>
<sequence>MSKTNDIPSEDCLNITKRFIAAREEFNGIQRSMENNPASWEKFLPSLEHAFARLSSINNLFAEHTCKYAEQAKRGTDASKQRIESWIWKIENIPW</sequence>
<protein>
    <submittedName>
        <fullName evidence="1">Uncharacterized protein</fullName>
    </submittedName>
</protein>